<proteinExistence type="predicted"/>
<gene>
    <name evidence="5" type="ORF">CTEN210_17801</name>
</gene>
<dbReference type="Proteomes" id="UP001054902">
    <property type="component" value="Unassembled WGS sequence"/>
</dbReference>
<dbReference type="GO" id="GO:0005634">
    <property type="term" value="C:nucleus"/>
    <property type="evidence" value="ECO:0007669"/>
    <property type="project" value="TreeGrafter"/>
</dbReference>
<keyword evidence="2" id="KW-0175">Coiled coil</keyword>
<dbReference type="GO" id="GO:0016887">
    <property type="term" value="F:ATP hydrolysis activity"/>
    <property type="evidence" value="ECO:0007669"/>
    <property type="project" value="InterPro"/>
</dbReference>
<organism evidence="5 6">
    <name type="scientific">Chaetoceros tenuissimus</name>
    <dbReference type="NCBI Taxonomy" id="426638"/>
    <lineage>
        <taxon>Eukaryota</taxon>
        <taxon>Sar</taxon>
        <taxon>Stramenopiles</taxon>
        <taxon>Ochrophyta</taxon>
        <taxon>Bacillariophyta</taxon>
        <taxon>Coscinodiscophyceae</taxon>
        <taxon>Chaetocerotophycidae</taxon>
        <taxon>Chaetocerotales</taxon>
        <taxon>Chaetocerotaceae</taxon>
        <taxon>Chaetoceros</taxon>
    </lineage>
</organism>
<dbReference type="EMBL" id="BLLK01000074">
    <property type="protein sequence ID" value="GFH61325.1"/>
    <property type="molecule type" value="Genomic_DNA"/>
</dbReference>
<evidence type="ECO:0000256" key="3">
    <source>
        <dbReference type="SAM" id="MobiDB-lite"/>
    </source>
</evidence>
<dbReference type="InterPro" id="IPR003959">
    <property type="entry name" value="ATPase_AAA_core"/>
</dbReference>
<dbReference type="CDD" id="cd00603">
    <property type="entry name" value="IPT_PCSR"/>
    <property type="match status" value="1"/>
</dbReference>
<name>A0AAD3HF40_9STRA</name>
<dbReference type="GO" id="GO:0003677">
    <property type="term" value="F:DNA binding"/>
    <property type="evidence" value="ECO:0007669"/>
    <property type="project" value="TreeGrafter"/>
</dbReference>
<dbReference type="SUPFAM" id="SSF52540">
    <property type="entry name" value="P-loop containing nucleoside triphosphate hydrolases"/>
    <property type="match status" value="1"/>
</dbReference>
<dbReference type="CDD" id="cd00009">
    <property type="entry name" value="AAA"/>
    <property type="match status" value="1"/>
</dbReference>
<dbReference type="InterPro" id="IPR003593">
    <property type="entry name" value="AAA+_ATPase"/>
</dbReference>
<keyword evidence="1" id="KW-0235">DNA replication</keyword>
<evidence type="ECO:0000256" key="1">
    <source>
        <dbReference type="ARBA" id="ARBA00022705"/>
    </source>
</evidence>
<dbReference type="Gene3D" id="2.60.40.10">
    <property type="entry name" value="Immunoglobulins"/>
    <property type="match status" value="1"/>
</dbReference>
<dbReference type="InterPro" id="IPR027417">
    <property type="entry name" value="P-loop_NTPase"/>
</dbReference>
<feature type="region of interest" description="Disordered" evidence="3">
    <location>
        <begin position="275"/>
        <end position="299"/>
    </location>
</feature>
<reference evidence="5 6" key="1">
    <citation type="journal article" date="2021" name="Sci. Rep.">
        <title>The genome of the diatom Chaetoceros tenuissimus carries an ancient integrated fragment of an extant virus.</title>
        <authorList>
            <person name="Hongo Y."/>
            <person name="Kimura K."/>
            <person name="Takaki Y."/>
            <person name="Yoshida Y."/>
            <person name="Baba S."/>
            <person name="Kobayashi G."/>
            <person name="Nagasaki K."/>
            <person name="Hano T."/>
            <person name="Tomaru Y."/>
        </authorList>
    </citation>
    <scope>NUCLEOTIDE SEQUENCE [LARGE SCALE GENOMIC DNA]</scope>
    <source>
        <strain evidence="5 6">NIES-3715</strain>
    </source>
</reference>
<feature type="region of interest" description="Disordered" evidence="3">
    <location>
        <begin position="1069"/>
        <end position="1090"/>
    </location>
</feature>
<keyword evidence="6" id="KW-1185">Reference proteome</keyword>
<dbReference type="InterPro" id="IPR014756">
    <property type="entry name" value="Ig_E-set"/>
</dbReference>
<feature type="coiled-coil region" evidence="2">
    <location>
        <begin position="310"/>
        <end position="355"/>
    </location>
</feature>
<evidence type="ECO:0000313" key="6">
    <source>
        <dbReference type="Proteomes" id="UP001054902"/>
    </source>
</evidence>
<dbReference type="PANTHER" id="PTHR23389:SF6">
    <property type="entry name" value="REPLICATION FACTOR C SUBUNIT 1"/>
    <property type="match status" value="1"/>
</dbReference>
<evidence type="ECO:0000256" key="2">
    <source>
        <dbReference type="SAM" id="Coils"/>
    </source>
</evidence>
<dbReference type="InterPro" id="IPR013783">
    <property type="entry name" value="Ig-like_fold"/>
</dbReference>
<sequence>MKTEAIKQPLINSKISQPILTQEEESTTDTNNINSCSVISPDTGIIRAVSNHEEGDVMKKQVVKDRWVCDVCREATFDDFDEACRHEELCGEKQKQEEALKESMPAAKEVEVKQQVAVNFEDTPLHPKKLTFLQSHAEKSQAETKTVIDTKEVESTEILIHDCKFGNDCEICMVETTKKEEPKAKKKTLKAKAEVIELVDSSPEVQVVEAMGPFAKSKLKNSKKNKNANAPTASIFLKKKTVVKAKNDTMKPKKPAKKQNDKTPRTMAFASIFQKGKKAADTTSVKANENSPSLLSEQEQKAMLAEHRAAEFASKCKKQLQQEKERQKKRDEIRKKQYEARLQEKEEVKRKQKQLNGQSNVIVLDGRGMNKENIAKSNARPNTTTSKKVKVTVAVEVTERDLQKYPPFFPNPSLVTSQKDTTCKEKLQSISENNYNNLVASQRSLIGFDSVSAPPVNDYTETLVDQDSCANENDFLFQNFSSVFRPLDTSRSLPSSQPWCEKYAIKSIPHDVHGDVNKEVATDLVEFINDWKDHRQQLCEARAERAAKFRGSIKKKRRKKTQYHDDDDLWSDDEDSGLKSVYVISGETGTGKTSMVYAAAKHCQCTLIEINTSADRGGKALKKEIEECTQSLSNLSGLKRDDNMFGGVLTEDDDETSSGPSLAVILIDEVDLIFESDGDNGFWQTLGTVSKKAKCPIILTATNLPTQLEKSQTIRYNLSTLIRPTPLECGSKMTQVSKMEGLKWNEGQDQDEIKRGLENIARLCNCDLRRIMNEMQLFSIGKSRSNQEKKVSNVTNDSWISCTPLEFHAPRVHNIEPQSVPSHKFTVVTIHGEFFHGDNVEVRLGDQILKSKVVDSKTIITAVPPCKVPSNVKPNGYMKNNRGFLEESLNTMYKRIQVTTTSKSGFSLSSEGLFNTEAMDLPVYLHYSFPYDDDFSDDEKPSPDDVNLDEMLEKALTEVSALEETSKYQEITTEKPSQECQNQMDSLFKTMADMSDYALLQESHDNFELPCFEGGIHNCTPTQMSREISSRCGWEHESVLGGLSECFVTIPSTRRERTLISNEAHFSKQQKETFEQSASNQAIEEDEDEETDDMFFYKPNSTESFHRNTMKSALNQYFQQGVEKYEDTLQTSSNMDCLEFDISYKKDAIPYYANDLIHHPRFLSSNDQESYWSFYIPQLRNMARMEQKRDDVFASSNIKPEDFETGRRRTRRGAPKGRGHYFDLVLGSSYRSEENAGREIGKFLNKTKALDYSL</sequence>
<dbReference type="SUPFAM" id="SSF81296">
    <property type="entry name" value="E set domains"/>
    <property type="match status" value="1"/>
</dbReference>
<comment type="caution">
    <text evidence="5">The sequence shown here is derived from an EMBL/GenBank/DDBJ whole genome shotgun (WGS) entry which is preliminary data.</text>
</comment>
<dbReference type="GO" id="GO:0005524">
    <property type="term" value="F:ATP binding"/>
    <property type="evidence" value="ECO:0007669"/>
    <property type="project" value="InterPro"/>
</dbReference>
<feature type="domain" description="AAA+ ATPase" evidence="4">
    <location>
        <begin position="578"/>
        <end position="740"/>
    </location>
</feature>
<dbReference type="GO" id="GO:0006260">
    <property type="term" value="P:DNA replication"/>
    <property type="evidence" value="ECO:0007669"/>
    <property type="project" value="UniProtKB-KW"/>
</dbReference>
<dbReference type="AlphaFoldDB" id="A0AAD3HF40"/>
<accession>A0AAD3HF40</accession>
<dbReference type="Gene3D" id="3.40.50.300">
    <property type="entry name" value="P-loop containing nucleotide triphosphate hydrolases"/>
    <property type="match status" value="1"/>
</dbReference>
<dbReference type="Pfam" id="PF00004">
    <property type="entry name" value="AAA"/>
    <property type="match status" value="1"/>
</dbReference>
<protein>
    <recommendedName>
        <fullName evidence="4">AAA+ ATPase domain-containing protein</fullName>
    </recommendedName>
</protein>
<dbReference type="SMART" id="SM00382">
    <property type="entry name" value="AAA"/>
    <property type="match status" value="1"/>
</dbReference>
<evidence type="ECO:0000313" key="5">
    <source>
        <dbReference type="EMBL" id="GFH61325.1"/>
    </source>
</evidence>
<dbReference type="PANTHER" id="PTHR23389">
    <property type="entry name" value="CHROMOSOME TRANSMISSION FIDELITY FACTOR 18"/>
    <property type="match status" value="1"/>
</dbReference>
<feature type="compositionally biased region" description="Polar residues" evidence="3">
    <location>
        <begin position="281"/>
        <end position="297"/>
    </location>
</feature>
<evidence type="ECO:0000259" key="4">
    <source>
        <dbReference type="SMART" id="SM00382"/>
    </source>
</evidence>